<gene>
    <name evidence="1" type="ORF">GDO81_029609</name>
</gene>
<evidence type="ECO:0000313" key="1">
    <source>
        <dbReference type="EMBL" id="KAG8535036.1"/>
    </source>
</evidence>
<reference evidence="1" key="1">
    <citation type="thesis" date="2020" institute="ProQuest LLC" country="789 East Eisenhower Parkway, Ann Arbor, MI, USA">
        <title>Comparative Genomics and Chromosome Evolution.</title>
        <authorList>
            <person name="Mudd A.B."/>
        </authorList>
    </citation>
    <scope>NUCLEOTIDE SEQUENCE</scope>
    <source>
        <strain evidence="1">237g6f4</strain>
        <tissue evidence="1">Blood</tissue>
    </source>
</reference>
<dbReference type="AlphaFoldDB" id="A0AAV6YDD4"/>
<proteinExistence type="predicted"/>
<keyword evidence="2" id="KW-1185">Reference proteome</keyword>
<dbReference type="Proteomes" id="UP000824782">
    <property type="component" value="Unassembled WGS sequence"/>
</dbReference>
<organism evidence="1 2">
    <name type="scientific">Engystomops pustulosus</name>
    <name type="common">Tungara frog</name>
    <name type="synonym">Physalaemus pustulosus</name>
    <dbReference type="NCBI Taxonomy" id="76066"/>
    <lineage>
        <taxon>Eukaryota</taxon>
        <taxon>Metazoa</taxon>
        <taxon>Chordata</taxon>
        <taxon>Craniata</taxon>
        <taxon>Vertebrata</taxon>
        <taxon>Euteleostomi</taxon>
        <taxon>Amphibia</taxon>
        <taxon>Batrachia</taxon>
        <taxon>Anura</taxon>
        <taxon>Neobatrachia</taxon>
        <taxon>Hyloidea</taxon>
        <taxon>Leptodactylidae</taxon>
        <taxon>Leiuperinae</taxon>
        <taxon>Engystomops</taxon>
    </lineage>
</organism>
<dbReference type="EMBL" id="WNYA01080975">
    <property type="protein sequence ID" value="KAG8535036.1"/>
    <property type="molecule type" value="Genomic_DNA"/>
</dbReference>
<protein>
    <submittedName>
        <fullName evidence="1">Uncharacterized protein</fullName>
    </submittedName>
</protein>
<accession>A0AAV6YDD4</accession>
<sequence>MNNSSYSAHRLRSAAQNFPYQSLFPMGLTIQSPTSMFRSVGGNRRKSTQTRREHTNSLQMLTLGLEPRTPALQGCNAIH</sequence>
<comment type="caution">
    <text evidence="1">The sequence shown here is derived from an EMBL/GenBank/DDBJ whole genome shotgun (WGS) entry which is preliminary data.</text>
</comment>
<evidence type="ECO:0000313" key="2">
    <source>
        <dbReference type="Proteomes" id="UP000824782"/>
    </source>
</evidence>
<name>A0AAV6YDD4_ENGPU</name>